<evidence type="ECO:0000313" key="1">
    <source>
        <dbReference type="EMBL" id="PSR74985.1"/>
    </source>
</evidence>
<proteinExistence type="predicted"/>
<dbReference type="AlphaFoldDB" id="A0A2R6NRM6"/>
<sequence>MSHIGLSVALEREGWEVHQEVEDPAHYGVPPLEEFEGTEDEKDQEILRQLKSHDSQTADTKRALILKISHIGGHKYAGNLIVGKEGFRLKYCELAGCIARLYCAPNPPFSPNR</sequence>
<dbReference type="STRING" id="98765.A0A2R6NRM6"/>
<dbReference type="OrthoDB" id="10253744at2759"/>
<protein>
    <submittedName>
        <fullName evidence="1">Uncharacterized protein</fullName>
    </submittedName>
</protein>
<organism evidence="1 2">
    <name type="scientific">Hermanssonia centrifuga</name>
    <dbReference type="NCBI Taxonomy" id="98765"/>
    <lineage>
        <taxon>Eukaryota</taxon>
        <taxon>Fungi</taxon>
        <taxon>Dikarya</taxon>
        <taxon>Basidiomycota</taxon>
        <taxon>Agaricomycotina</taxon>
        <taxon>Agaricomycetes</taxon>
        <taxon>Polyporales</taxon>
        <taxon>Meruliaceae</taxon>
        <taxon>Hermanssonia</taxon>
    </lineage>
</organism>
<dbReference type="EMBL" id="MLYV02000940">
    <property type="protein sequence ID" value="PSR74985.1"/>
    <property type="molecule type" value="Genomic_DNA"/>
</dbReference>
<name>A0A2R6NRM6_9APHY</name>
<keyword evidence="2" id="KW-1185">Reference proteome</keyword>
<gene>
    <name evidence="1" type="ORF">PHLCEN_2v9399</name>
</gene>
<dbReference type="Proteomes" id="UP000186601">
    <property type="component" value="Unassembled WGS sequence"/>
</dbReference>
<reference evidence="1 2" key="1">
    <citation type="submission" date="2018-02" db="EMBL/GenBank/DDBJ databases">
        <title>Genome sequence of the basidiomycete white-rot fungus Phlebia centrifuga.</title>
        <authorList>
            <person name="Granchi Z."/>
            <person name="Peng M."/>
            <person name="de Vries R.P."/>
            <person name="Hilden K."/>
            <person name="Makela M.R."/>
            <person name="Grigoriev I."/>
            <person name="Riley R."/>
        </authorList>
    </citation>
    <scope>NUCLEOTIDE SEQUENCE [LARGE SCALE GENOMIC DNA]</scope>
    <source>
        <strain evidence="1 2">FBCC195</strain>
    </source>
</reference>
<comment type="caution">
    <text evidence="1">The sequence shown here is derived from an EMBL/GenBank/DDBJ whole genome shotgun (WGS) entry which is preliminary data.</text>
</comment>
<accession>A0A2R6NRM6</accession>
<evidence type="ECO:0000313" key="2">
    <source>
        <dbReference type="Proteomes" id="UP000186601"/>
    </source>
</evidence>